<dbReference type="EMBL" id="CADIKB010000049">
    <property type="protein sequence ID" value="CAB3734885.1"/>
    <property type="molecule type" value="Genomic_DNA"/>
</dbReference>
<feature type="transmembrane region" description="Helical" evidence="1">
    <location>
        <begin position="182"/>
        <end position="204"/>
    </location>
</feature>
<dbReference type="AlphaFoldDB" id="A0A6J5CII7"/>
<evidence type="ECO:0000313" key="3">
    <source>
        <dbReference type="Proteomes" id="UP000494249"/>
    </source>
</evidence>
<name>A0A6J5CII7_9BURK</name>
<evidence type="ECO:0008006" key="4">
    <source>
        <dbReference type="Google" id="ProtNLM"/>
    </source>
</evidence>
<sequence length="433" mass="47288">MIIDVNGKKIAFGLSWKSLVGGGNPESMAVSRARADKSALIWTDAESFQVGLLPAADLSEKDAASLNQPVYAAARILTRIDGLKKNVLMVLNQPGGAGTFILVGIHKGKPKDRFDLVGISGEVLSQKIAEYRELVRNEPFDLIGDIRALDGIYPTPIGILADNVAEYCALHRPKSQVPLRKMGIAAGIVLACFLIAKVGAPVAMKKWREHHQQQMPDPQKLYDDAIKEVRTKPVLPATELGPWYAWFRALPWDIGGWNLSAVSCSFTPSGAMFCALDYKRALVQATYKTFIAALPPQWAQSFRLDQDVVHIQTQSPVGRVGRVAQYMDSAPAASDVTYNFQSQLQSYQVTGKYTLSAFTLFGADGIDPSALHNTYRAAAWTMDGPMRNFQLLAKFPPYALVSGINVQVQSDPQSSIDNSMFKATVKGQVLVKG</sequence>
<keyword evidence="1" id="KW-0812">Transmembrane</keyword>
<keyword evidence="1" id="KW-1133">Transmembrane helix</keyword>
<accession>A0A6J5CII7</accession>
<reference evidence="2 3" key="1">
    <citation type="submission" date="2020-04" db="EMBL/GenBank/DDBJ databases">
        <authorList>
            <person name="De Canck E."/>
        </authorList>
    </citation>
    <scope>NUCLEOTIDE SEQUENCE [LARGE SCALE GENOMIC DNA]</scope>
    <source>
        <strain evidence="2 3">LMG 22037</strain>
    </source>
</reference>
<dbReference type="Proteomes" id="UP000494249">
    <property type="component" value="Unassembled WGS sequence"/>
</dbReference>
<evidence type="ECO:0000256" key="1">
    <source>
        <dbReference type="SAM" id="Phobius"/>
    </source>
</evidence>
<evidence type="ECO:0000313" key="2">
    <source>
        <dbReference type="EMBL" id="CAB3734885.1"/>
    </source>
</evidence>
<keyword evidence="1" id="KW-0472">Membrane</keyword>
<gene>
    <name evidence="2" type="ORF">LMG22037_05913</name>
</gene>
<dbReference type="RefSeq" id="WP_035482091.1">
    <property type="nucleotide sequence ID" value="NZ_CADFGL010000047.1"/>
</dbReference>
<proteinExistence type="predicted"/>
<organism evidence="2 3">
    <name type="scientific">Paraburkholderia phenoliruptrix</name>
    <dbReference type="NCBI Taxonomy" id="252970"/>
    <lineage>
        <taxon>Bacteria</taxon>
        <taxon>Pseudomonadati</taxon>
        <taxon>Pseudomonadota</taxon>
        <taxon>Betaproteobacteria</taxon>
        <taxon>Burkholderiales</taxon>
        <taxon>Burkholderiaceae</taxon>
        <taxon>Paraburkholderia</taxon>
    </lineage>
</organism>
<protein>
    <recommendedName>
        <fullName evidence="4">Pilin accessory protein (PilO)</fullName>
    </recommendedName>
</protein>